<feature type="compositionally biased region" description="Low complexity" evidence="1">
    <location>
        <begin position="38"/>
        <end position="47"/>
    </location>
</feature>
<organism evidence="2 3">
    <name type="scientific">Prorocentrum cordatum</name>
    <dbReference type="NCBI Taxonomy" id="2364126"/>
    <lineage>
        <taxon>Eukaryota</taxon>
        <taxon>Sar</taxon>
        <taxon>Alveolata</taxon>
        <taxon>Dinophyceae</taxon>
        <taxon>Prorocentrales</taxon>
        <taxon>Prorocentraceae</taxon>
        <taxon>Prorocentrum</taxon>
    </lineage>
</organism>
<dbReference type="Proteomes" id="UP001189429">
    <property type="component" value="Unassembled WGS sequence"/>
</dbReference>
<sequence>MPRVPHDSSTAELAAELVEQLTARGPKESPLLGRRGEPAGNPLAPNSAPSPPARPESPDVDQSLDVMEQSSMLAAQGGAPACGLLCAEAKGCLGAGPQSLSRALCRALGAEAAPSPALLAPRRKAAPAPAPLGEPPLGTEASPAAARRGGAGVRDGHVKRLFSSPSPRRRPPLQTPSPGARGGGASAQKERARRTWSATTPGW</sequence>
<feature type="region of interest" description="Disordered" evidence="1">
    <location>
        <begin position="114"/>
        <end position="203"/>
    </location>
</feature>
<dbReference type="EMBL" id="CAUYUJ010015593">
    <property type="protein sequence ID" value="CAK0855978.1"/>
    <property type="molecule type" value="Genomic_DNA"/>
</dbReference>
<name>A0ABN9U9P5_9DINO</name>
<accession>A0ABN9U9P5</accession>
<gene>
    <name evidence="2" type="ORF">PCOR1329_LOCUS46486</name>
</gene>
<reference evidence="2" key="1">
    <citation type="submission" date="2023-10" db="EMBL/GenBank/DDBJ databases">
        <authorList>
            <person name="Chen Y."/>
            <person name="Shah S."/>
            <person name="Dougan E. K."/>
            <person name="Thang M."/>
            <person name="Chan C."/>
        </authorList>
    </citation>
    <scope>NUCLEOTIDE SEQUENCE [LARGE SCALE GENOMIC DNA]</scope>
</reference>
<feature type="region of interest" description="Disordered" evidence="1">
    <location>
        <begin position="22"/>
        <end position="74"/>
    </location>
</feature>
<protein>
    <submittedName>
        <fullName evidence="2">Uncharacterized protein</fullName>
    </submittedName>
</protein>
<keyword evidence="3" id="KW-1185">Reference proteome</keyword>
<comment type="caution">
    <text evidence="2">The sequence shown here is derived from an EMBL/GenBank/DDBJ whole genome shotgun (WGS) entry which is preliminary data.</text>
</comment>
<evidence type="ECO:0000313" key="2">
    <source>
        <dbReference type="EMBL" id="CAK0855978.1"/>
    </source>
</evidence>
<proteinExistence type="predicted"/>
<evidence type="ECO:0000256" key="1">
    <source>
        <dbReference type="SAM" id="MobiDB-lite"/>
    </source>
</evidence>
<evidence type="ECO:0000313" key="3">
    <source>
        <dbReference type="Proteomes" id="UP001189429"/>
    </source>
</evidence>